<dbReference type="PANTHER" id="PTHR11803:SF58">
    <property type="entry name" value="PROTEIN HMF1-RELATED"/>
    <property type="match status" value="1"/>
</dbReference>
<dbReference type="EMBL" id="CP007128">
    <property type="protein sequence ID" value="AHG90732.1"/>
    <property type="molecule type" value="Genomic_DNA"/>
</dbReference>
<dbReference type="PATRIC" id="fig|861299.3.peg.3248"/>
<dbReference type="KEGG" id="gba:J421_3195"/>
<name>W0RJY2_9BACT</name>
<dbReference type="Gene3D" id="3.30.1330.40">
    <property type="entry name" value="RutC-like"/>
    <property type="match status" value="1"/>
</dbReference>
<keyword evidence="3" id="KW-1185">Reference proteome</keyword>
<evidence type="ECO:0000313" key="2">
    <source>
        <dbReference type="EMBL" id="AHG90732.1"/>
    </source>
</evidence>
<dbReference type="NCBIfam" id="TIGR00004">
    <property type="entry name" value="Rid family detoxifying hydrolase"/>
    <property type="match status" value="1"/>
</dbReference>
<dbReference type="HOGENOM" id="CLU_100715_7_3_0"/>
<reference evidence="2 3" key="1">
    <citation type="journal article" date="2014" name="Genome Announc.">
        <title>Genome Sequence and Methylome of Soil Bacterium Gemmatirosa kalamazoonensis KBS708T, a Member of the Rarely Cultivated Gemmatimonadetes Phylum.</title>
        <authorList>
            <person name="Debruyn J.M."/>
            <person name="Radosevich M."/>
            <person name="Wommack K.E."/>
            <person name="Polson S.W."/>
            <person name="Hauser L.J."/>
            <person name="Fawaz M.N."/>
            <person name="Korlach J."/>
            <person name="Tsai Y.C."/>
        </authorList>
    </citation>
    <scope>NUCLEOTIDE SEQUENCE [LARGE SCALE GENOMIC DNA]</scope>
    <source>
        <strain evidence="2 3">KBS708</strain>
    </source>
</reference>
<accession>W0RJY2</accession>
<dbReference type="PANTHER" id="PTHR11803">
    <property type="entry name" value="2-IMINOBUTANOATE/2-IMINOPROPANOATE DEAMINASE RIDA"/>
    <property type="match status" value="1"/>
</dbReference>
<dbReference type="InterPro" id="IPR006056">
    <property type="entry name" value="RidA"/>
</dbReference>
<dbReference type="RefSeq" id="WP_025412199.1">
    <property type="nucleotide sequence ID" value="NZ_CP007128.1"/>
</dbReference>
<dbReference type="PROSITE" id="PS01094">
    <property type="entry name" value="UPF0076"/>
    <property type="match status" value="1"/>
</dbReference>
<dbReference type="Pfam" id="PF01042">
    <property type="entry name" value="Ribonuc_L-PSP"/>
    <property type="match status" value="1"/>
</dbReference>
<dbReference type="eggNOG" id="COG0251">
    <property type="taxonomic scope" value="Bacteria"/>
</dbReference>
<dbReference type="FunFam" id="3.30.1330.40:FF:000001">
    <property type="entry name" value="L-PSP family endoribonuclease"/>
    <property type="match status" value="1"/>
</dbReference>
<dbReference type="InterPro" id="IPR019897">
    <property type="entry name" value="RidA_CS"/>
</dbReference>
<evidence type="ECO:0000256" key="1">
    <source>
        <dbReference type="ARBA" id="ARBA00010552"/>
    </source>
</evidence>
<dbReference type="GO" id="GO:0005829">
    <property type="term" value="C:cytosol"/>
    <property type="evidence" value="ECO:0007669"/>
    <property type="project" value="TreeGrafter"/>
</dbReference>
<organism evidence="2 3">
    <name type="scientific">Gemmatirosa kalamazoonensis</name>
    <dbReference type="NCBI Taxonomy" id="861299"/>
    <lineage>
        <taxon>Bacteria</taxon>
        <taxon>Pseudomonadati</taxon>
        <taxon>Gemmatimonadota</taxon>
        <taxon>Gemmatimonadia</taxon>
        <taxon>Gemmatimonadales</taxon>
        <taxon>Gemmatimonadaceae</taxon>
        <taxon>Gemmatirosa</taxon>
    </lineage>
</organism>
<sequence length="133" mass="13803">MPASQLEIVHTADAPAAIGPYSQAVKANGFLFTAGQIALDPATMQVVEGDVVAQADRALRNLTAVLTASGVSWSDVVKTTIFLADMADFGAVNEVYARALGDARPARSTVAVAGLPRGVRVEIELVAALPTQR</sequence>
<comment type="similarity">
    <text evidence="1">Belongs to the RutC family.</text>
</comment>
<dbReference type="InParanoid" id="W0RJY2"/>
<proteinExistence type="inferred from homology"/>
<dbReference type="InterPro" id="IPR006175">
    <property type="entry name" value="YjgF/YER057c/UK114"/>
</dbReference>
<dbReference type="Proteomes" id="UP000019151">
    <property type="component" value="Chromosome"/>
</dbReference>
<dbReference type="CDD" id="cd00448">
    <property type="entry name" value="YjgF_YER057c_UK114_family"/>
    <property type="match status" value="1"/>
</dbReference>
<dbReference type="SUPFAM" id="SSF55298">
    <property type="entry name" value="YjgF-like"/>
    <property type="match status" value="1"/>
</dbReference>
<evidence type="ECO:0000313" key="3">
    <source>
        <dbReference type="Proteomes" id="UP000019151"/>
    </source>
</evidence>
<protein>
    <submittedName>
        <fullName evidence="2">Endoribonuclease L-PSP</fullName>
    </submittedName>
</protein>
<dbReference type="FunCoup" id="W0RJY2">
    <property type="interactions" value="457"/>
</dbReference>
<dbReference type="GO" id="GO:0019239">
    <property type="term" value="F:deaminase activity"/>
    <property type="evidence" value="ECO:0007669"/>
    <property type="project" value="TreeGrafter"/>
</dbReference>
<dbReference type="OrthoDB" id="9803101at2"/>
<dbReference type="STRING" id="861299.J421_3195"/>
<gene>
    <name evidence="2" type="ORF">J421_3195</name>
</gene>
<dbReference type="AlphaFoldDB" id="W0RJY2"/>
<dbReference type="InterPro" id="IPR035959">
    <property type="entry name" value="RutC-like_sf"/>
</dbReference>